<evidence type="ECO:0000256" key="7">
    <source>
        <dbReference type="SAM" id="Phobius"/>
    </source>
</evidence>
<dbReference type="Pfam" id="PF03176">
    <property type="entry name" value="MMPL"/>
    <property type="match status" value="2"/>
</dbReference>
<feature type="transmembrane region" description="Helical" evidence="7">
    <location>
        <begin position="868"/>
        <end position="890"/>
    </location>
</feature>
<feature type="non-terminal residue" evidence="9">
    <location>
        <position position="1"/>
    </location>
</feature>
<sequence>ILGWIALLVVLNSVVPQLEEVGQLRAVSMSPDNAPSMIAMKRVGAVFEEFKSDSSAMVVLEGEEPLGEAAHKFYDELIDKLEADTEHVEHVQDFWGDPLTAAGAQSPDGKAAYVQVYLAGNQGEALANESVEAAQDIVNSVTPPPGVKAYITGPSALAADQHIASDRSVRVIEMLTFTVIIAMLLIIYRSFVTTVLVLAMVVVALGITRGVIAFLGYHEIIGLSMFAVNLLVTLAIAASTDYAIFLIGRYQEARAEGEDRESAYYTMFHGTAHVVLGSGLTIAGATFCLHFTKLPYFVSLGIPLSIGMAVAVLVALTLGPAVISVATRFRKILEPKRTMRTRGWRKIGAVIVRWPGPVLVATIALSMVGLLALPGYQTNYNDRKYLPDDLPANVGYAAADRHFSQARMNPELLLVESDHDLRNSADFLVIDKIAKSVFRVPGVGRVQAITRPQGTPIEHTSIPFQISMQGTTQKMNEKYQQDMMANMLKQADDMLTTVTNMEKMSSITVQMAAVTNSMVTKMKDMTLDIAELRDNISNFDDFFRPMRNYFYWEPHCFNIPGCWALRSIFDTLDGIDVMTDDIEAIIPDMERLNALMPQMVALMPSMIATMKNMRTYMLTMYQTQKGIQDQMSAMQDNSSAMGEAFDAAQNDDSFYLPPETFQNEDFKRGMKNFLSPDGHAVRFIISHDGDPLSAEGIKRIDSIKLAAKEAIKGTPLEGSKIYLGGTAATFKDMQDGANWDLIIAGIASIGLIFIIMLIITRSIVAAAVIVGTVVVSLGSAFGLSVLVWQHLIGIPLHWMVLPMAVIILLAVGADYNLLLVARLKEEIHAGLNTGIIRAMGGSGQVVTAAGLVFAFTMMSMAVSELTVIGQVGTTIGLGLLFDTLVIRAFMTPSIAALMGKWFWWPQRVRERPVPVDWPKQETKQGV</sequence>
<dbReference type="RefSeq" id="WP_109790453.1">
    <property type="nucleotide sequence ID" value="NZ_MIJD01000501.1"/>
</dbReference>
<keyword evidence="4 7" id="KW-0812">Transmembrane</keyword>
<dbReference type="PANTHER" id="PTHR33406">
    <property type="entry name" value="MEMBRANE PROTEIN MJ1562-RELATED"/>
    <property type="match status" value="1"/>
</dbReference>
<reference evidence="9 10" key="1">
    <citation type="submission" date="2016-09" db="EMBL/GenBank/DDBJ databases">
        <title>genome sequences of unsequenced Mycobacteria.</title>
        <authorList>
            <person name="Greninger A.L."/>
            <person name="Jerome K.R."/>
            <person name="Mcnair B."/>
            <person name="Wallis C."/>
            <person name="Fang F."/>
        </authorList>
    </citation>
    <scope>NUCLEOTIDE SEQUENCE [LARGE SCALE GENOMIC DNA]</scope>
    <source>
        <strain evidence="9 10">BM1</strain>
    </source>
</reference>
<dbReference type="FunFam" id="1.20.1640.10:FF:000018">
    <property type="entry name" value="Transmembrane transport protein MmpL10"/>
    <property type="match status" value="1"/>
</dbReference>
<dbReference type="Proteomes" id="UP000191039">
    <property type="component" value="Unassembled WGS sequence"/>
</dbReference>
<feature type="domain" description="Membrane transport protein MMPL" evidence="8">
    <location>
        <begin position="28"/>
        <end position="358"/>
    </location>
</feature>
<feature type="transmembrane region" description="Helical" evidence="7">
    <location>
        <begin position="766"/>
        <end position="788"/>
    </location>
</feature>
<comment type="similarity">
    <text evidence="2">Belongs to the resistance-nodulation-cell division (RND) (TC 2.A.6) family. MmpL subfamily.</text>
</comment>
<keyword evidence="5 7" id="KW-1133">Transmembrane helix</keyword>
<feature type="transmembrane region" description="Helical" evidence="7">
    <location>
        <begin position="171"/>
        <end position="188"/>
    </location>
</feature>
<proteinExistence type="inferred from homology"/>
<name>A0A1T3VTK8_9MYCO</name>
<dbReference type="GO" id="GO:0005886">
    <property type="term" value="C:plasma membrane"/>
    <property type="evidence" value="ECO:0007669"/>
    <property type="project" value="UniProtKB-SubCell"/>
</dbReference>
<dbReference type="EMBL" id="MIJD01000501">
    <property type="protein sequence ID" value="OPE45403.1"/>
    <property type="molecule type" value="Genomic_DNA"/>
</dbReference>
<organism evidence="9 10">
    <name type="scientific">Mycolicibacterium diernhoferi</name>
    <dbReference type="NCBI Taxonomy" id="1801"/>
    <lineage>
        <taxon>Bacteria</taxon>
        <taxon>Bacillati</taxon>
        <taxon>Actinomycetota</taxon>
        <taxon>Actinomycetes</taxon>
        <taxon>Mycobacteriales</taxon>
        <taxon>Mycobacteriaceae</taxon>
        <taxon>Mycolicibacterium</taxon>
    </lineage>
</organism>
<protein>
    <recommendedName>
        <fullName evidence="8">Membrane transport protein MMPL domain-containing protein</fullName>
    </recommendedName>
</protein>
<dbReference type="NCBIfam" id="TIGR00833">
    <property type="entry name" value="actII"/>
    <property type="match status" value="1"/>
</dbReference>
<dbReference type="SUPFAM" id="SSF82866">
    <property type="entry name" value="Multidrug efflux transporter AcrB transmembrane domain"/>
    <property type="match status" value="2"/>
</dbReference>
<dbReference type="FunFam" id="1.20.1640.10:FF:000020">
    <property type="entry name" value="Transmembrane transport protein MmpL10"/>
    <property type="match status" value="1"/>
</dbReference>
<feature type="transmembrane region" description="Helical" evidence="7">
    <location>
        <begin position="223"/>
        <end position="247"/>
    </location>
</feature>
<feature type="transmembrane region" description="Helical" evidence="7">
    <location>
        <begin position="304"/>
        <end position="326"/>
    </location>
</feature>
<dbReference type="Gene3D" id="1.20.1640.10">
    <property type="entry name" value="Multidrug efflux transporter AcrB transmembrane domain"/>
    <property type="match status" value="2"/>
</dbReference>
<feature type="transmembrane region" description="Helical" evidence="7">
    <location>
        <begin position="268"/>
        <end position="292"/>
    </location>
</feature>
<feature type="transmembrane region" description="Helical" evidence="7">
    <location>
        <begin position="800"/>
        <end position="821"/>
    </location>
</feature>
<evidence type="ECO:0000256" key="1">
    <source>
        <dbReference type="ARBA" id="ARBA00004651"/>
    </source>
</evidence>
<dbReference type="InterPro" id="IPR004869">
    <property type="entry name" value="MMPL_dom"/>
</dbReference>
<feature type="transmembrane region" description="Helical" evidence="7">
    <location>
        <begin position="195"/>
        <end position="217"/>
    </location>
</feature>
<dbReference type="AlphaFoldDB" id="A0A1T3VTK8"/>
<evidence type="ECO:0000256" key="6">
    <source>
        <dbReference type="ARBA" id="ARBA00023136"/>
    </source>
</evidence>
<feature type="transmembrane region" description="Helical" evidence="7">
    <location>
        <begin position="347"/>
        <end position="373"/>
    </location>
</feature>
<accession>A0A1T3VTK8</accession>
<dbReference type="PANTHER" id="PTHR33406:SF6">
    <property type="entry name" value="MEMBRANE PROTEIN YDGH-RELATED"/>
    <property type="match status" value="1"/>
</dbReference>
<comment type="caution">
    <text evidence="9">The sequence shown here is derived from an EMBL/GenBank/DDBJ whole genome shotgun (WGS) entry which is preliminary data.</text>
</comment>
<evidence type="ECO:0000256" key="3">
    <source>
        <dbReference type="ARBA" id="ARBA00022475"/>
    </source>
</evidence>
<gene>
    <name evidence="9" type="ORF">BV510_28240</name>
</gene>
<evidence type="ECO:0000259" key="8">
    <source>
        <dbReference type="Pfam" id="PF03176"/>
    </source>
</evidence>
<dbReference type="InterPro" id="IPR004707">
    <property type="entry name" value="MmpL_fam"/>
</dbReference>
<evidence type="ECO:0000313" key="10">
    <source>
        <dbReference type="Proteomes" id="UP000191039"/>
    </source>
</evidence>
<keyword evidence="6 7" id="KW-0472">Membrane</keyword>
<feature type="transmembrane region" description="Helical" evidence="7">
    <location>
        <begin position="739"/>
        <end position="759"/>
    </location>
</feature>
<feature type="domain" description="Membrane transport protein MMPL" evidence="8">
    <location>
        <begin position="582"/>
        <end position="915"/>
    </location>
</feature>
<comment type="subcellular location">
    <subcellularLocation>
        <location evidence="1">Cell membrane</location>
        <topology evidence="1">Multi-pass membrane protein</topology>
    </subcellularLocation>
</comment>
<feature type="transmembrane region" description="Helical" evidence="7">
    <location>
        <begin position="842"/>
        <end position="862"/>
    </location>
</feature>
<keyword evidence="3" id="KW-1003">Cell membrane</keyword>
<evidence type="ECO:0000256" key="4">
    <source>
        <dbReference type="ARBA" id="ARBA00022692"/>
    </source>
</evidence>
<evidence type="ECO:0000256" key="2">
    <source>
        <dbReference type="ARBA" id="ARBA00010157"/>
    </source>
</evidence>
<evidence type="ECO:0000313" key="9">
    <source>
        <dbReference type="EMBL" id="OPE45403.1"/>
    </source>
</evidence>
<evidence type="ECO:0000256" key="5">
    <source>
        <dbReference type="ARBA" id="ARBA00022989"/>
    </source>
</evidence>
<dbReference type="InterPro" id="IPR050545">
    <property type="entry name" value="Mycobact_MmpL"/>
</dbReference>